<comment type="caution">
    <text evidence="1">The sequence shown here is derived from an EMBL/GenBank/DDBJ whole genome shotgun (WGS) entry which is preliminary data.</text>
</comment>
<dbReference type="Proteomes" id="UP000478052">
    <property type="component" value="Unassembled WGS sequence"/>
</dbReference>
<keyword evidence="2" id="KW-1185">Reference proteome</keyword>
<sequence length="40" mass="4702">MVIGMMVELHLSSKKVFPQNYRAFEGVKRLENTHFLSHLL</sequence>
<accession>A0A6G0YY92</accession>
<gene>
    <name evidence="1" type="ORF">FWK35_00026978</name>
</gene>
<dbReference type="EMBL" id="VUJU01002010">
    <property type="protein sequence ID" value="KAF0762905.1"/>
    <property type="molecule type" value="Genomic_DNA"/>
</dbReference>
<evidence type="ECO:0000313" key="2">
    <source>
        <dbReference type="Proteomes" id="UP000478052"/>
    </source>
</evidence>
<name>A0A6G0YY92_APHCR</name>
<organism evidence="1 2">
    <name type="scientific">Aphis craccivora</name>
    <name type="common">Cowpea aphid</name>
    <dbReference type="NCBI Taxonomy" id="307492"/>
    <lineage>
        <taxon>Eukaryota</taxon>
        <taxon>Metazoa</taxon>
        <taxon>Ecdysozoa</taxon>
        <taxon>Arthropoda</taxon>
        <taxon>Hexapoda</taxon>
        <taxon>Insecta</taxon>
        <taxon>Pterygota</taxon>
        <taxon>Neoptera</taxon>
        <taxon>Paraneoptera</taxon>
        <taxon>Hemiptera</taxon>
        <taxon>Sternorrhyncha</taxon>
        <taxon>Aphidomorpha</taxon>
        <taxon>Aphidoidea</taxon>
        <taxon>Aphididae</taxon>
        <taxon>Aphidini</taxon>
        <taxon>Aphis</taxon>
        <taxon>Aphis</taxon>
    </lineage>
</organism>
<protein>
    <submittedName>
        <fullName evidence="1">Uncharacterized protein</fullName>
    </submittedName>
</protein>
<evidence type="ECO:0000313" key="1">
    <source>
        <dbReference type="EMBL" id="KAF0762905.1"/>
    </source>
</evidence>
<dbReference type="AlphaFoldDB" id="A0A6G0YY92"/>
<proteinExistence type="predicted"/>
<reference evidence="1 2" key="1">
    <citation type="submission" date="2019-08" db="EMBL/GenBank/DDBJ databases">
        <title>Whole genome of Aphis craccivora.</title>
        <authorList>
            <person name="Voronova N.V."/>
            <person name="Shulinski R.S."/>
            <person name="Bandarenka Y.V."/>
            <person name="Zhorov D.G."/>
            <person name="Warner D."/>
        </authorList>
    </citation>
    <scope>NUCLEOTIDE SEQUENCE [LARGE SCALE GENOMIC DNA]</scope>
    <source>
        <strain evidence="1">180601</strain>
        <tissue evidence="1">Whole Body</tissue>
    </source>
</reference>